<dbReference type="RefSeq" id="WP_345266836.1">
    <property type="nucleotide sequence ID" value="NZ_BAABHB010000003.1"/>
</dbReference>
<gene>
    <name evidence="4" type="ORF">GCM10023187_21480</name>
</gene>
<evidence type="ECO:0000256" key="1">
    <source>
        <dbReference type="ARBA" id="ARBA00009481"/>
    </source>
</evidence>
<sequence length="398" mass="44016">MSKKRILFIGHDANRAGAQLVLLQLIRLLQQDGGYTMHLLLGEGGPLLADYRQLCPVTLWPPATPYLLGPVADKIIGKLGLWQTLASRQQTQRQQTLYQELQLDTVDLVMVNTVAGSRWFRQLPLAGTLPVITFVHELEMSVQMYTQPDELAYLLERSNQILAVSQATIGYYQTEHGVPPAKISQFTLVDLPSLQQAIANARTRPKPLLDHGIPENALIIGGCGNAEWRKGNDLFVVLARLVKSRLPQTDIHFVWVGMPSGSLRDDLLLDIKKAGLADLVHLIPPTPDVLRYIAHFDIFVLCSREDPYPLVVLEAGLSEVPVVCFDKAGGAPELVETNGGLVAPYLDLSTMCEQMVQLATDAALRQTLGRQLAQKIVARHNNTQSMHLLLTSLRTLIP</sequence>
<evidence type="ECO:0000256" key="3">
    <source>
        <dbReference type="ARBA" id="ARBA00022679"/>
    </source>
</evidence>
<keyword evidence="3" id="KW-0808">Transferase</keyword>
<comment type="similarity">
    <text evidence="1">Belongs to the glycosyltransferase group 1 family. Glycosyltransferase 4 subfamily.</text>
</comment>
<evidence type="ECO:0000313" key="5">
    <source>
        <dbReference type="Proteomes" id="UP001500936"/>
    </source>
</evidence>
<dbReference type="Gene3D" id="3.40.50.2000">
    <property type="entry name" value="Glycogen Phosphorylase B"/>
    <property type="match status" value="2"/>
</dbReference>
<comment type="caution">
    <text evidence="4">The sequence shown here is derived from an EMBL/GenBank/DDBJ whole genome shotgun (WGS) entry which is preliminary data.</text>
</comment>
<name>A0ABP8KCR6_9BACT</name>
<evidence type="ECO:0000313" key="4">
    <source>
        <dbReference type="EMBL" id="GAA4404334.1"/>
    </source>
</evidence>
<dbReference type="Pfam" id="PF13692">
    <property type="entry name" value="Glyco_trans_1_4"/>
    <property type="match status" value="1"/>
</dbReference>
<organism evidence="4 5">
    <name type="scientific">Nibrella viscosa</name>
    <dbReference type="NCBI Taxonomy" id="1084524"/>
    <lineage>
        <taxon>Bacteria</taxon>
        <taxon>Pseudomonadati</taxon>
        <taxon>Bacteroidota</taxon>
        <taxon>Cytophagia</taxon>
        <taxon>Cytophagales</taxon>
        <taxon>Spirosomataceae</taxon>
        <taxon>Nibrella</taxon>
    </lineage>
</organism>
<keyword evidence="5" id="KW-1185">Reference proteome</keyword>
<protein>
    <submittedName>
        <fullName evidence="4">Uncharacterized protein</fullName>
    </submittedName>
</protein>
<accession>A0ABP8KCR6</accession>
<dbReference type="PANTHER" id="PTHR12526">
    <property type="entry name" value="GLYCOSYLTRANSFERASE"/>
    <property type="match status" value="1"/>
</dbReference>
<keyword evidence="2" id="KW-0328">Glycosyltransferase</keyword>
<dbReference type="CDD" id="cd03801">
    <property type="entry name" value="GT4_PimA-like"/>
    <property type="match status" value="1"/>
</dbReference>
<dbReference type="EMBL" id="BAABHB010000003">
    <property type="protein sequence ID" value="GAA4404334.1"/>
    <property type="molecule type" value="Genomic_DNA"/>
</dbReference>
<dbReference type="PANTHER" id="PTHR12526:SF640">
    <property type="entry name" value="COLANIC ACID BIOSYNTHESIS GLYCOSYLTRANSFERASE WCAL-RELATED"/>
    <property type="match status" value="1"/>
</dbReference>
<proteinExistence type="inferred from homology"/>
<dbReference type="Proteomes" id="UP001500936">
    <property type="component" value="Unassembled WGS sequence"/>
</dbReference>
<reference evidence="5" key="1">
    <citation type="journal article" date="2019" name="Int. J. Syst. Evol. Microbiol.">
        <title>The Global Catalogue of Microorganisms (GCM) 10K type strain sequencing project: providing services to taxonomists for standard genome sequencing and annotation.</title>
        <authorList>
            <consortium name="The Broad Institute Genomics Platform"/>
            <consortium name="The Broad Institute Genome Sequencing Center for Infectious Disease"/>
            <person name="Wu L."/>
            <person name="Ma J."/>
        </authorList>
    </citation>
    <scope>NUCLEOTIDE SEQUENCE [LARGE SCALE GENOMIC DNA]</scope>
    <source>
        <strain evidence="5">JCM 17925</strain>
    </source>
</reference>
<dbReference type="SUPFAM" id="SSF53756">
    <property type="entry name" value="UDP-Glycosyltransferase/glycogen phosphorylase"/>
    <property type="match status" value="1"/>
</dbReference>
<evidence type="ECO:0000256" key="2">
    <source>
        <dbReference type="ARBA" id="ARBA00022676"/>
    </source>
</evidence>